<dbReference type="SUPFAM" id="SSF53335">
    <property type="entry name" value="S-adenosyl-L-methionine-dependent methyltransferases"/>
    <property type="match status" value="1"/>
</dbReference>
<reference evidence="1 2" key="1">
    <citation type="journal article" date="2016" name="Nat. Commun.">
        <title>Thousands of microbial genomes shed light on interconnected biogeochemical processes in an aquifer system.</title>
        <authorList>
            <person name="Anantharaman K."/>
            <person name="Brown C.T."/>
            <person name="Hug L.A."/>
            <person name="Sharon I."/>
            <person name="Castelle C.J."/>
            <person name="Probst A.J."/>
            <person name="Thomas B.C."/>
            <person name="Singh A."/>
            <person name="Wilkins M.J."/>
            <person name="Karaoz U."/>
            <person name="Brodie E.L."/>
            <person name="Williams K.H."/>
            <person name="Hubbard S.S."/>
            <person name="Banfield J.F."/>
        </authorList>
    </citation>
    <scope>NUCLEOTIDE SEQUENCE [LARGE SCALE GENOMIC DNA]</scope>
</reference>
<evidence type="ECO:0008006" key="3">
    <source>
        <dbReference type="Google" id="ProtNLM"/>
    </source>
</evidence>
<comment type="caution">
    <text evidence="1">The sequence shown here is derived from an EMBL/GenBank/DDBJ whole genome shotgun (WGS) entry which is preliminary data.</text>
</comment>
<evidence type="ECO:0000313" key="2">
    <source>
        <dbReference type="Proteomes" id="UP000177801"/>
    </source>
</evidence>
<gene>
    <name evidence="1" type="ORF">A3G58_02875</name>
</gene>
<accession>A0A1G1ZDA2</accession>
<protein>
    <recommendedName>
        <fullName evidence="3">Methyltransferase, TIGR04325 family</fullName>
    </recommendedName>
</protein>
<dbReference type="InterPro" id="IPR027612">
    <property type="entry name" value="Put_MTase_LIC12133"/>
</dbReference>
<dbReference type="Proteomes" id="UP000177801">
    <property type="component" value="Unassembled WGS sequence"/>
</dbReference>
<dbReference type="InterPro" id="IPR029063">
    <property type="entry name" value="SAM-dependent_MTases_sf"/>
</dbReference>
<dbReference type="AlphaFoldDB" id="A0A1G1ZDA2"/>
<organism evidence="1 2">
    <name type="scientific">Candidatus Colwellbacteria bacterium RIFCSPLOWO2_12_FULL_46_17</name>
    <dbReference type="NCBI Taxonomy" id="1797695"/>
    <lineage>
        <taxon>Bacteria</taxon>
        <taxon>Candidatus Colwelliibacteriota</taxon>
    </lineage>
</organism>
<proteinExistence type="predicted"/>
<dbReference type="NCBIfam" id="TIGR04325">
    <property type="entry name" value="MTase_LIC12133"/>
    <property type="match status" value="1"/>
</dbReference>
<name>A0A1G1ZDA2_9BACT</name>
<dbReference type="EMBL" id="MHJD01000009">
    <property type="protein sequence ID" value="OGY62593.1"/>
    <property type="molecule type" value="Genomic_DNA"/>
</dbReference>
<sequence length="264" mass="30502">MKSFLKQFIPPVFFNALRRFKRSQAHFSGVYANWHDVKNEDLWGKEATYWQTLSKEKLIKATQDDGNFAPPVTYRSLVTLLANQVADTGSCCVLDWGGGTGIIYHDIKRSLMRPERISWCVADGADITALGKQYVGSRDRLTFYGLDEVDRFPKPDIVYINTTMQYVEDFKVALTPLIRLMPAYFCFTRLMAGDVPTLITEQTIGGRRAPCIFLNKKEFTDFFHENGYNLVFISREDDFSDHYNANIPMNLRIPYELNVVFRRN</sequence>
<evidence type="ECO:0000313" key="1">
    <source>
        <dbReference type="EMBL" id="OGY62593.1"/>
    </source>
</evidence>